<feature type="region of interest" description="Disordered" evidence="8">
    <location>
        <begin position="725"/>
        <end position="749"/>
    </location>
</feature>
<evidence type="ECO:0000259" key="9">
    <source>
        <dbReference type="PROSITE" id="PS50105"/>
    </source>
</evidence>
<keyword evidence="4" id="KW-0391">Immunity</keyword>
<dbReference type="GO" id="GO:0012505">
    <property type="term" value="C:endomembrane system"/>
    <property type="evidence" value="ECO:0007669"/>
    <property type="project" value="UniProtKB-SubCell"/>
</dbReference>
<organism evidence="10 11">
    <name type="scientific">Polarella glacialis</name>
    <name type="common">Dinoflagellate</name>
    <dbReference type="NCBI Taxonomy" id="89957"/>
    <lineage>
        <taxon>Eukaryota</taxon>
        <taxon>Sar</taxon>
        <taxon>Alveolata</taxon>
        <taxon>Dinophyceae</taxon>
        <taxon>Suessiales</taxon>
        <taxon>Suessiaceae</taxon>
        <taxon>Polarella</taxon>
    </lineage>
</organism>
<evidence type="ECO:0000256" key="6">
    <source>
        <dbReference type="ARBA" id="ARBA00023027"/>
    </source>
</evidence>
<feature type="region of interest" description="Disordered" evidence="8">
    <location>
        <begin position="980"/>
        <end position="999"/>
    </location>
</feature>
<evidence type="ECO:0000256" key="8">
    <source>
        <dbReference type="SAM" id="MobiDB-lite"/>
    </source>
</evidence>
<dbReference type="Gene3D" id="1.10.150.50">
    <property type="entry name" value="Transcription Factor, Ets-1"/>
    <property type="match status" value="1"/>
</dbReference>
<feature type="region of interest" description="Disordered" evidence="8">
    <location>
        <begin position="405"/>
        <end position="531"/>
    </location>
</feature>
<dbReference type="SUPFAM" id="SSF47769">
    <property type="entry name" value="SAM/Pointed domain"/>
    <property type="match status" value="1"/>
</dbReference>
<evidence type="ECO:0000256" key="7">
    <source>
        <dbReference type="ARBA" id="ARBA00023136"/>
    </source>
</evidence>
<keyword evidence="11" id="KW-1185">Reference proteome</keyword>
<feature type="region of interest" description="Disordered" evidence="8">
    <location>
        <begin position="1119"/>
        <end position="1158"/>
    </location>
</feature>
<evidence type="ECO:0000256" key="2">
    <source>
        <dbReference type="ARBA" id="ARBA00022448"/>
    </source>
</evidence>
<gene>
    <name evidence="10" type="ORF">PGLA1383_LOCUS54737</name>
</gene>
<evidence type="ECO:0000313" key="10">
    <source>
        <dbReference type="EMBL" id="CAE8639724.1"/>
    </source>
</evidence>
<dbReference type="EMBL" id="CAJNNV010032352">
    <property type="protein sequence ID" value="CAE8639724.1"/>
    <property type="molecule type" value="Genomic_DNA"/>
</dbReference>
<feature type="region of interest" description="Disordered" evidence="8">
    <location>
        <begin position="898"/>
        <end position="921"/>
    </location>
</feature>
<keyword evidence="7" id="KW-0472">Membrane</keyword>
<sequence length="1200" mass="127712">MAPGGGDENLSILAVNRCAADSFLMGQLFNIVSNMVHGAGWRRWCTVHLAVNQCVRYLTLAMDTSVFRASVVHNRLQHGTWRRVAAMLDDACLEASKAADSFLIGLMMYAGRLLRRLLLCSCGSVVNIVSKWYMARVASKAADSFLMGQLFNIVSNMVHGAGLSKAADSFQMGQLFKIVSNMVPGASKAADSFQMGQLFNIVSNMVHGAGWRRWCTVHLAVNQCVRYLKHWLSKLVLGECDDACLEASKAADSFQIGQLFNIVSNMVHGASKAADSFQMGQLFNSVSNMVHGYSLEDIADLLADCMERTFEESSTRGYIVTALMKLSAQNGFKTTSVDKVIRSYRSSRHTDLQQRCYEFEQLRSTAPLMRKVLPYDASCEDISVNKDLSFLDSFVRRKLDEGAKTYQTSSMRAERDDDCSTKFDEPAAKPALNFTPYEAFVKPTGPPPPPMSDFSGGDGGYGSVGNGGGGGGGGGFEADKGLKVSGPRKWGPQGYNNPGGSRNEPDHRQEKPPANLPAPSYSQASTAPAPTFAGGFTAAKPSAEPPAQTERQRMAAALFSGLGGPAAASPTPPAAYKPATFTPKPTPAAQPAPVVQQARIYNAMQCLATGTDIHADRLQVTRQAVSCAQVGGTRGSRVGAAARRMLGWQELGTSTLSEQYAQNWAAVQAHQELIQGSLVEEADPSLGCDVPASSKGKDLSPETLQAADVLGTGIDGAGTGGTFLRASGAATNASNSPGSENPHATPSRRAASCQPLQLCNWTVDHVNAWLDCTPLPAEVIATLKANAINGPVLESLTEQDLQAIGLDKFGWRRQILLSRKELVELLDSKLRPPEWAECFELSSVVVSRENSPNRTGADVAGLRGEISPRRFGTNLSASSAGALPPGASMRTLFGRPRSGLSASGSTSRTVVIPPPTRTLGITTHTRWRSPVMPRNGSYLATAGMVSPQQHQVNRATSVGRTHSHVPPIVAHSVSRFVTGRGTSGQTQVMTSRPPPRTWSDQGRALVTTAEVVAPQPPQSLLAPCGAACSAGLLTMPRSWGCRSPLASGRPAPIALEGIRSAQVPGRYQQSNFAHSRVAVNTGRHGPERSMPVPSPTSGPVAWVVRSTLPAASAVRAASSMPANTAGPMMPPTSPPLSPTATASGRSPRSPLPTTRSPVQVARSTIQGVAGYPVQSPSVIVSPRLLPREEIRHRVKTHVKL</sequence>
<dbReference type="InterPro" id="IPR013761">
    <property type="entry name" value="SAM/pointed_sf"/>
</dbReference>
<feature type="domain" description="SAM" evidence="9">
    <location>
        <begin position="761"/>
        <end position="825"/>
    </location>
</feature>
<evidence type="ECO:0000256" key="4">
    <source>
        <dbReference type="ARBA" id="ARBA00022859"/>
    </source>
</evidence>
<feature type="compositionally biased region" description="Polar residues" evidence="8">
    <location>
        <begin position="900"/>
        <end position="909"/>
    </location>
</feature>
<dbReference type="PROSITE" id="PS50105">
    <property type="entry name" value="SAM_DOMAIN"/>
    <property type="match status" value="1"/>
</dbReference>
<comment type="caution">
    <text evidence="10">The sequence shown here is derived from an EMBL/GenBank/DDBJ whole genome shotgun (WGS) entry which is preliminary data.</text>
</comment>
<comment type="subcellular location">
    <subcellularLocation>
        <location evidence="1">Endomembrane system</location>
    </subcellularLocation>
</comment>
<feature type="compositionally biased region" description="Pro residues" evidence="8">
    <location>
        <begin position="1128"/>
        <end position="1137"/>
    </location>
</feature>
<dbReference type="InterPro" id="IPR011989">
    <property type="entry name" value="ARM-like"/>
</dbReference>
<dbReference type="PANTHER" id="PTHR22780">
    <property type="entry name" value="ADAPTIN, ALPHA/GAMMA/EPSILON"/>
    <property type="match status" value="1"/>
</dbReference>
<keyword evidence="3" id="KW-0399">Innate immunity</keyword>
<feature type="compositionally biased region" description="Polar residues" evidence="8">
    <location>
        <begin position="729"/>
        <end position="744"/>
    </location>
</feature>
<feature type="compositionally biased region" description="Basic and acidic residues" evidence="8">
    <location>
        <begin position="412"/>
        <end position="427"/>
    </location>
</feature>
<feature type="compositionally biased region" description="Low complexity" evidence="8">
    <location>
        <begin position="1138"/>
        <end position="1157"/>
    </location>
</feature>
<dbReference type="GO" id="GO:0015031">
    <property type="term" value="P:protein transport"/>
    <property type="evidence" value="ECO:0007669"/>
    <property type="project" value="UniProtKB-KW"/>
</dbReference>
<dbReference type="Proteomes" id="UP000654075">
    <property type="component" value="Unassembled WGS sequence"/>
</dbReference>
<dbReference type="SMART" id="SM00454">
    <property type="entry name" value="SAM"/>
    <property type="match status" value="1"/>
</dbReference>
<keyword evidence="6" id="KW-0520">NAD</keyword>
<reference evidence="10" key="1">
    <citation type="submission" date="2021-02" db="EMBL/GenBank/DDBJ databases">
        <authorList>
            <person name="Dougan E. K."/>
            <person name="Rhodes N."/>
            <person name="Thang M."/>
            <person name="Chan C."/>
        </authorList>
    </citation>
    <scope>NUCLEOTIDE SEQUENCE</scope>
</reference>
<dbReference type="GO" id="GO:0045087">
    <property type="term" value="P:innate immune response"/>
    <property type="evidence" value="ECO:0007669"/>
    <property type="project" value="UniProtKB-KW"/>
</dbReference>
<dbReference type="AlphaFoldDB" id="A0A813HQN2"/>
<feature type="compositionally biased region" description="Gly residues" evidence="8">
    <location>
        <begin position="456"/>
        <end position="476"/>
    </location>
</feature>
<proteinExistence type="predicted"/>
<evidence type="ECO:0000256" key="5">
    <source>
        <dbReference type="ARBA" id="ARBA00022927"/>
    </source>
</evidence>
<name>A0A813HQN2_POLGL</name>
<protein>
    <recommendedName>
        <fullName evidence="9">SAM domain-containing protein</fullName>
    </recommendedName>
</protein>
<keyword evidence="5" id="KW-0653">Protein transport</keyword>
<dbReference type="GO" id="GO:0005737">
    <property type="term" value="C:cytoplasm"/>
    <property type="evidence" value="ECO:0007669"/>
    <property type="project" value="UniProtKB-ARBA"/>
</dbReference>
<accession>A0A813HQN2</accession>
<dbReference type="Gene3D" id="1.25.10.10">
    <property type="entry name" value="Leucine-rich Repeat Variant"/>
    <property type="match status" value="1"/>
</dbReference>
<dbReference type="OrthoDB" id="5959696at2759"/>
<dbReference type="Pfam" id="PF07647">
    <property type="entry name" value="SAM_2"/>
    <property type="match status" value="1"/>
</dbReference>
<dbReference type="InterPro" id="IPR001660">
    <property type="entry name" value="SAM"/>
</dbReference>
<evidence type="ECO:0000313" key="11">
    <source>
        <dbReference type="Proteomes" id="UP000654075"/>
    </source>
</evidence>
<evidence type="ECO:0000256" key="3">
    <source>
        <dbReference type="ARBA" id="ARBA00022588"/>
    </source>
</evidence>
<dbReference type="InterPro" id="IPR050840">
    <property type="entry name" value="Adaptor_Complx_Large_Subunit"/>
</dbReference>
<evidence type="ECO:0000256" key="1">
    <source>
        <dbReference type="ARBA" id="ARBA00004308"/>
    </source>
</evidence>
<keyword evidence="2" id="KW-0813">Transport</keyword>